<gene>
    <name evidence="1" type="ORF">BFL34_00730</name>
</gene>
<dbReference type="Proteomes" id="UP000194837">
    <property type="component" value="Unassembled WGS sequence"/>
</dbReference>
<reference evidence="1 2" key="1">
    <citation type="submission" date="2016-08" db="EMBL/GenBank/DDBJ databases">
        <title>Genome sequence of Clavibacter michiganensis spp strain CFBP7494.</title>
        <authorList>
            <person name="Thapa S.P."/>
            <person name="Coaker G."/>
            <person name="Jacques M.-A."/>
        </authorList>
    </citation>
    <scope>NUCLEOTIDE SEQUENCE [LARGE SCALE GENOMIC DNA]</scope>
    <source>
        <strain evidence="1">CFBP7494</strain>
    </source>
</reference>
<evidence type="ECO:0000313" key="2">
    <source>
        <dbReference type="Proteomes" id="UP000194837"/>
    </source>
</evidence>
<sequence>MARITHEGLALLRQQDVNASKSFELRHSSQIAIARHSTKLLDNSSASLDELVTLFRQTLTSHQQVFGDKNIAIVSHERRVYYSTLMAAYEGLAGDPNNSGRPSQPSLEYNIADEMGRTIGALCQSFGRQLILPQTLLELRPVSPEIATHDADKFLMGRFPGTTVGHAALLLSVEGATSSALNLFEDAQESHTTAVFRAQWVVASHALSAVRKIADNPQTALSATAQDHVNAVYQSRTSQQLLQSRILRNHCMHYGIAPNLESLSTDRPAFGLVEATSSFSFPEARQIVRTTLRSISDMLLAWPRGAKPVH</sequence>
<evidence type="ECO:0000313" key="1">
    <source>
        <dbReference type="EMBL" id="OUE21378.1"/>
    </source>
</evidence>
<dbReference type="AlphaFoldDB" id="A0A251YBC8"/>
<accession>A0A251YBC8</accession>
<organism evidence="1 2">
    <name type="scientific">Clavibacter michiganensis</name>
    <dbReference type="NCBI Taxonomy" id="28447"/>
    <lineage>
        <taxon>Bacteria</taxon>
        <taxon>Bacillati</taxon>
        <taxon>Actinomycetota</taxon>
        <taxon>Actinomycetes</taxon>
        <taxon>Micrococcales</taxon>
        <taxon>Microbacteriaceae</taxon>
        <taxon>Clavibacter</taxon>
    </lineage>
</organism>
<name>A0A251YBC8_9MICO</name>
<comment type="caution">
    <text evidence="1">The sequence shown here is derived from an EMBL/GenBank/DDBJ whole genome shotgun (WGS) entry which is preliminary data.</text>
</comment>
<proteinExistence type="predicted"/>
<protein>
    <submittedName>
        <fullName evidence="1">Uncharacterized protein</fullName>
    </submittedName>
</protein>
<dbReference type="EMBL" id="MDJW01000007">
    <property type="protein sequence ID" value="OUE21378.1"/>
    <property type="molecule type" value="Genomic_DNA"/>
</dbReference>